<dbReference type="EMBL" id="NBYY01000013">
    <property type="protein sequence ID" value="PCS22852.1"/>
    <property type="molecule type" value="Genomic_DNA"/>
</dbReference>
<evidence type="ECO:0000313" key="2">
    <source>
        <dbReference type="Proteomes" id="UP000219020"/>
    </source>
</evidence>
<keyword evidence="2" id="KW-1185">Reference proteome</keyword>
<organism evidence="1 2">
    <name type="scientific">Candidatus Enterovibrio escicola</name>
    <dbReference type="NCBI Taxonomy" id="1927127"/>
    <lineage>
        <taxon>Bacteria</taxon>
        <taxon>Pseudomonadati</taxon>
        <taxon>Pseudomonadota</taxon>
        <taxon>Gammaproteobacteria</taxon>
        <taxon>Vibrionales</taxon>
        <taxon>Vibrionaceae</taxon>
        <taxon>Enterovibrio</taxon>
    </lineage>
</organism>
<evidence type="ECO:0000313" key="1">
    <source>
        <dbReference type="EMBL" id="PCS22852.1"/>
    </source>
</evidence>
<dbReference type="Proteomes" id="UP000219020">
    <property type="component" value="Unassembled WGS sequence"/>
</dbReference>
<comment type="caution">
    <text evidence="1">The sequence shown here is derived from an EMBL/GenBank/DDBJ whole genome shotgun (WGS) entry which is preliminary data.</text>
</comment>
<gene>
    <name evidence="1" type="ORF">BTN49_1403</name>
</gene>
<proteinExistence type="predicted"/>
<dbReference type="AlphaFoldDB" id="A0A2A5T3W8"/>
<sequence>MNVPITLSCISVDFEYPIVFRLNRFKRVLMVKFALSMRFV</sequence>
<accession>A0A2A5T3W8</accession>
<name>A0A2A5T3W8_9GAMM</name>
<reference evidence="2" key="1">
    <citation type="submission" date="2017-04" db="EMBL/GenBank/DDBJ databases">
        <title>Genome evolution of the luminous symbionts of deep sea anglerfish.</title>
        <authorList>
            <person name="Hendry T.A."/>
        </authorList>
    </citation>
    <scope>NUCLEOTIDE SEQUENCE [LARGE SCALE GENOMIC DNA]</scope>
</reference>
<protein>
    <submittedName>
        <fullName evidence="1">Uncharacterized protein</fullName>
    </submittedName>
</protein>